<dbReference type="SUPFAM" id="SSF64518">
    <property type="entry name" value="Phase 1 flagellin"/>
    <property type="match status" value="1"/>
</dbReference>
<sequence length="712" mass="77760">MSFGANSILDMGRWALFASQVQLQVTGENIANVNTEGYSRRSVVIEDGPYINYSPGQLGTGVRAKEVIRHFDSMVEQMYLQQSGLRDKWGNLWEQLRGVEDLLNEASGTGISSSLSQYFNSWNEVSQRPDNYGARQSVLNDTATMIAALKQVDTDLALMQDRINSEVTAQVAEANSLMADIAALNKEIQTHEIPGENNTNGLYDERDRKVRALGELLDVRTIDNGGGDYTVMTTAGHTLVDGTSHFSLEFSDSRKTADYRDDSTFAGNIYFDGNDDFEYTIEFVASSAGSTMAGQVTSTANAAQFRVSLDGGVTWMTDENGDQRLFSARAYDDRVNVEELQIWFGSETNSQGLASGDFVAGDRFVISPHQGLYWVQNTSHAEEITPQLHFNGEENSRRITGGSLSALMTFRDSYVGSYRAKLDELAESIIWETNRRHSQGAGLQAFTFVQGTYGVDYTDKALASDSTGLAFGDRLQSGSSFMYVYNESTGLLASSAALDFDGSGGTFNPAIHTLEDVRDAFNRTYAGAVSATIVNNKLMLDAEPGYTFAFGTDTAGLYAGLGINTLLKGESPSDMMINEKVSGDLDYLATGHVNGAGEMNAGDNTTALSMYDLREVDVTTRTAMEGTTTQSILDYYNGIVGNVGSDTSRSEFNYNFYSALSQDLDERQQEISGVNLDEEMSDLIKYQASYTAAAKLITTADQMLQTILSLKS</sequence>
<comment type="similarity">
    <text evidence="3">Belongs to the flagella basal body rod proteins family.</text>
</comment>
<keyword evidence="6" id="KW-0975">Bacterial flagellum</keyword>
<feature type="domain" description="Flagellar basal-body/hook protein C-terminal" evidence="8">
    <location>
        <begin position="670"/>
        <end position="710"/>
    </location>
</feature>
<evidence type="ECO:0000259" key="8">
    <source>
        <dbReference type="Pfam" id="PF06429"/>
    </source>
</evidence>
<reference evidence="10" key="1">
    <citation type="submission" date="2022-08" db="EMBL/GenBank/DDBJ databases">
        <title>Genome Sequence of the sulphate-reducing bacterium, Pseudodesulfovibrio portus JCM14722.</title>
        <authorList>
            <person name="Kondo R."/>
            <person name="Kataoka T."/>
        </authorList>
    </citation>
    <scope>NUCLEOTIDE SEQUENCE</scope>
    <source>
        <strain evidence="10">JCM 14722</strain>
    </source>
</reference>
<dbReference type="PANTHER" id="PTHR30033:SF1">
    <property type="entry name" value="FLAGELLAR HOOK-ASSOCIATED PROTEIN 1"/>
    <property type="match status" value="1"/>
</dbReference>
<name>A0ABM8AV35_9BACT</name>
<evidence type="ECO:0000256" key="5">
    <source>
        <dbReference type="ARBA" id="ARBA00022525"/>
    </source>
</evidence>
<dbReference type="PANTHER" id="PTHR30033">
    <property type="entry name" value="FLAGELLAR HOOK-ASSOCIATED PROTEIN 1"/>
    <property type="match status" value="1"/>
</dbReference>
<dbReference type="Pfam" id="PF22638">
    <property type="entry name" value="FlgK_D1"/>
    <property type="match status" value="2"/>
</dbReference>
<dbReference type="InterPro" id="IPR002371">
    <property type="entry name" value="FlgK"/>
</dbReference>
<dbReference type="InterPro" id="IPR001444">
    <property type="entry name" value="Flag_bb_rod_N"/>
</dbReference>
<dbReference type="InterPro" id="IPR019776">
    <property type="entry name" value="Flagellar_basal_body_rod_CS"/>
</dbReference>
<dbReference type="Proteomes" id="UP001061361">
    <property type="component" value="Chromosome"/>
</dbReference>
<evidence type="ECO:0000313" key="11">
    <source>
        <dbReference type="Proteomes" id="UP001061361"/>
    </source>
</evidence>
<dbReference type="PRINTS" id="PR01005">
    <property type="entry name" value="FLGHOOKAP1"/>
</dbReference>
<gene>
    <name evidence="10" type="ORF">JCM14722_29590</name>
</gene>
<dbReference type="Pfam" id="PF00460">
    <property type="entry name" value="Flg_bb_rod"/>
    <property type="match status" value="1"/>
</dbReference>
<feature type="domain" description="Flagellar basal body rod protein N-terminal" evidence="7">
    <location>
        <begin position="13"/>
        <end position="38"/>
    </location>
</feature>
<dbReference type="Pfam" id="PF06429">
    <property type="entry name" value="Flg_bbr_C"/>
    <property type="match status" value="1"/>
</dbReference>
<dbReference type="RefSeq" id="WP_264982307.1">
    <property type="nucleotide sequence ID" value="NZ_AP026708.1"/>
</dbReference>
<evidence type="ECO:0000256" key="4">
    <source>
        <dbReference type="ARBA" id="ARBA00016244"/>
    </source>
</evidence>
<dbReference type="Gene3D" id="1.20.1330.10">
    <property type="entry name" value="f41 fragment of flagellin, N-terminal domain"/>
    <property type="match status" value="1"/>
</dbReference>
<dbReference type="InterPro" id="IPR053927">
    <property type="entry name" value="FlgK_helical"/>
</dbReference>
<evidence type="ECO:0000256" key="6">
    <source>
        <dbReference type="ARBA" id="ARBA00023143"/>
    </source>
</evidence>
<keyword evidence="11" id="KW-1185">Reference proteome</keyword>
<keyword evidence="10" id="KW-0969">Cilium</keyword>
<evidence type="ECO:0000259" key="9">
    <source>
        <dbReference type="Pfam" id="PF22638"/>
    </source>
</evidence>
<keyword evidence="5" id="KW-0964">Secreted</keyword>
<organism evidence="10 11">
    <name type="scientific">Pseudodesulfovibrio portus</name>
    <dbReference type="NCBI Taxonomy" id="231439"/>
    <lineage>
        <taxon>Bacteria</taxon>
        <taxon>Pseudomonadati</taxon>
        <taxon>Thermodesulfobacteriota</taxon>
        <taxon>Desulfovibrionia</taxon>
        <taxon>Desulfovibrionales</taxon>
        <taxon>Desulfovibrionaceae</taxon>
    </lineage>
</organism>
<dbReference type="NCBIfam" id="TIGR02492">
    <property type="entry name" value="flgK_ends"/>
    <property type="match status" value="1"/>
</dbReference>
<evidence type="ECO:0000259" key="7">
    <source>
        <dbReference type="Pfam" id="PF00460"/>
    </source>
</evidence>
<accession>A0ABM8AV35</accession>
<evidence type="ECO:0000256" key="1">
    <source>
        <dbReference type="ARBA" id="ARBA00004365"/>
    </source>
</evidence>
<feature type="domain" description="Flagellar hook-associated protein FlgK helical" evidence="9">
    <location>
        <begin position="386"/>
        <end position="444"/>
    </location>
</feature>
<keyword evidence="10" id="KW-0282">Flagellum</keyword>
<proteinExistence type="inferred from homology"/>
<feature type="domain" description="Flagellar hook-associated protein FlgK helical" evidence="9">
    <location>
        <begin position="98"/>
        <end position="257"/>
    </location>
</feature>
<dbReference type="EMBL" id="AP026708">
    <property type="protein sequence ID" value="BDQ35417.1"/>
    <property type="molecule type" value="Genomic_DNA"/>
</dbReference>
<protein>
    <recommendedName>
        <fullName evidence="4">Flagellar hook-associated protein 1</fullName>
    </recommendedName>
</protein>
<keyword evidence="10" id="KW-0966">Cell projection</keyword>
<evidence type="ECO:0000256" key="3">
    <source>
        <dbReference type="ARBA" id="ARBA00009677"/>
    </source>
</evidence>
<comment type="subcellular location">
    <subcellularLocation>
        <location evidence="1">Bacterial flagellum</location>
    </subcellularLocation>
    <subcellularLocation>
        <location evidence="2">Secreted</location>
    </subcellularLocation>
</comment>
<dbReference type="InterPro" id="IPR010930">
    <property type="entry name" value="Flg_bb/hook_C_dom"/>
</dbReference>
<evidence type="ECO:0000256" key="2">
    <source>
        <dbReference type="ARBA" id="ARBA00004613"/>
    </source>
</evidence>
<evidence type="ECO:0000313" key="10">
    <source>
        <dbReference type="EMBL" id="BDQ35417.1"/>
    </source>
</evidence>
<dbReference type="PROSITE" id="PS00588">
    <property type="entry name" value="FLAGELLA_BB_ROD"/>
    <property type="match status" value="1"/>
</dbReference>